<dbReference type="EMBL" id="CP108038">
    <property type="protein sequence ID" value="WUN89126.1"/>
    <property type="molecule type" value="Genomic_DNA"/>
</dbReference>
<sequence>MDAGLAGLIGAAIGGVLGAGGAVAAAAVAGRGQLRANLGQMQRTARRAVYLPALAEYIDIMKKFDRIWADFVSSYDEDTTPPVTHETSEDLISRIGELFHEGPSDTYTAMRLEGPTSVYEQYMQCDAAVGDLLIALRDSIVTLGSYSDGTFRLINFRPSNMDEAMEDIGVRRLTFGMQLDHFTSMAHDAMYRS</sequence>
<dbReference type="Proteomes" id="UP001432071">
    <property type="component" value="Chromosome"/>
</dbReference>
<reference evidence="1" key="1">
    <citation type="submission" date="2022-10" db="EMBL/GenBank/DDBJ databases">
        <title>The complete genomes of actinobacterial strains from the NBC collection.</title>
        <authorList>
            <person name="Joergensen T.S."/>
            <person name="Alvarez Arevalo M."/>
            <person name="Sterndorff E.B."/>
            <person name="Faurdal D."/>
            <person name="Vuksanovic O."/>
            <person name="Mourched A.-S."/>
            <person name="Charusanti P."/>
            <person name="Shaw S."/>
            <person name="Blin K."/>
            <person name="Weber T."/>
        </authorList>
    </citation>
    <scope>NUCLEOTIDE SEQUENCE</scope>
    <source>
        <strain evidence="1">NBC_00302</strain>
    </source>
</reference>
<dbReference type="RefSeq" id="WP_328736131.1">
    <property type="nucleotide sequence ID" value="NZ_CP108038.1"/>
</dbReference>
<organism evidence="1 2">
    <name type="scientific">Streptomyces bobili</name>
    <dbReference type="NCBI Taxonomy" id="67280"/>
    <lineage>
        <taxon>Bacteria</taxon>
        <taxon>Bacillati</taxon>
        <taxon>Actinomycetota</taxon>
        <taxon>Actinomycetes</taxon>
        <taxon>Kitasatosporales</taxon>
        <taxon>Streptomycetaceae</taxon>
        <taxon>Streptomyces</taxon>
    </lineage>
</organism>
<accession>A0ABZ1R2C7</accession>
<evidence type="ECO:0000313" key="1">
    <source>
        <dbReference type="EMBL" id="WUN89126.1"/>
    </source>
</evidence>
<gene>
    <name evidence="1" type="ORF">OHT53_25150</name>
</gene>
<name>A0ABZ1R2C7_9ACTN</name>
<protein>
    <submittedName>
        <fullName evidence="1">Uncharacterized protein</fullName>
    </submittedName>
</protein>
<proteinExistence type="predicted"/>
<evidence type="ECO:0000313" key="2">
    <source>
        <dbReference type="Proteomes" id="UP001432071"/>
    </source>
</evidence>
<keyword evidence="2" id="KW-1185">Reference proteome</keyword>
<dbReference type="GeneID" id="93764333"/>